<organism evidence="3">
    <name type="scientific">mine drainage metagenome</name>
    <dbReference type="NCBI Taxonomy" id="410659"/>
    <lineage>
        <taxon>unclassified sequences</taxon>
        <taxon>metagenomes</taxon>
        <taxon>ecological metagenomes</taxon>
    </lineage>
</organism>
<evidence type="ECO:0000259" key="1">
    <source>
        <dbReference type="PROSITE" id="PS50943"/>
    </source>
</evidence>
<dbReference type="CDD" id="cd00093">
    <property type="entry name" value="HTH_XRE"/>
    <property type="match status" value="1"/>
</dbReference>
<dbReference type="EMBL" id="AUZX01006542">
    <property type="protein sequence ID" value="EQD63324.1"/>
    <property type="molecule type" value="Genomic_DNA"/>
</dbReference>
<dbReference type="InterPro" id="IPR001387">
    <property type="entry name" value="Cro/C1-type_HTH"/>
</dbReference>
<sequence length="79" mass="9002">MIRIKLKQLLDDKAFKEGRRITLNEVSERTGIARATINRIANKPGYNTTIDNVDALCRYFECTPCELLEFIDKPPGTDS</sequence>
<dbReference type="GO" id="GO:0003677">
    <property type="term" value="F:DNA binding"/>
    <property type="evidence" value="ECO:0007669"/>
    <property type="project" value="InterPro"/>
</dbReference>
<feature type="domain" description="HTH cro/C1-type" evidence="1">
    <location>
        <begin position="13"/>
        <end position="67"/>
    </location>
</feature>
<evidence type="ECO:0000313" key="2">
    <source>
        <dbReference type="EMBL" id="EQD43500.1"/>
    </source>
</evidence>
<reference evidence="3" key="2">
    <citation type="journal article" date="2014" name="ISME J.">
        <title>Microbial stratification in low pH oxic and suboxic macroscopic growths along an acid mine drainage.</title>
        <authorList>
            <person name="Mendez-Garcia C."/>
            <person name="Mesa V."/>
            <person name="Sprenger R.R."/>
            <person name="Richter M."/>
            <person name="Diez M.S."/>
            <person name="Solano J."/>
            <person name="Bargiela R."/>
            <person name="Golyshina O.V."/>
            <person name="Manteca A."/>
            <person name="Ramos J.L."/>
            <person name="Gallego J.R."/>
            <person name="Llorente I."/>
            <person name="Martins Dos Santos V.A."/>
            <person name="Jensen O.N."/>
            <person name="Pelaez A.I."/>
            <person name="Sanchez J."/>
            <person name="Ferrer M."/>
        </authorList>
    </citation>
    <scope>NUCLEOTIDE SEQUENCE</scope>
</reference>
<reference evidence="3" key="1">
    <citation type="submission" date="2013-08" db="EMBL/GenBank/DDBJ databases">
        <authorList>
            <person name="Mendez C."/>
            <person name="Richter M."/>
            <person name="Ferrer M."/>
            <person name="Sanchez J."/>
        </authorList>
    </citation>
    <scope>NUCLEOTIDE SEQUENCE</scope>
</reference>
<comment type="caution">
    <text evidence="3">The sequence shown here is derived from an EMBL/GenBank/DDBJ whole genome shotgun (WGS) entry which is preliminary data.</text>
</comment>
<dbReference type="Pfam" id="PF13443">
    <property type="entry name" value="HTH_26"/>
    <property type="match status" value="1"/>
</dbReference>
<evidence type="ECO:0000313" key="4">
    <source>
        <dbReference type="EMBL" id="EQD74419.1"/>
    </source>
</evidence>
<dbReference type="SMART" id="SM00530">
    <property type="entry name" value="HTH_XRE"/>
    <property type="match status" value="1"/>
</dbReference>
<dbReference type="EMBL" id="AUZZ01007125">
    <property type="protein sequence ID" value="EQD43500.1"/>
    <property type="molecule type" value="Genomic_DNA"/>
</dbReference>
<evidence type="ECO:0000313" key="3">
    <source>
        <dbReference type="EMBL" id="EQD63324.1"/>
    </source>
</evidence>
<dbReference type="AlphaFoldDB" id="T1CC44"/>
<dbReference type="EMBL" id="AUZY01001607">
    <property type="protein sequence ID" value="EQD74419.1"/>
    <property type="molecule type" value="Genomic_DNA"/>
</dbReference>
<dbReference type="Gene3D" id="1.10.260.40">
    <property type="entry name" value="lambda repressor-like DNA-binding domains"/>
    <property type="match status" value="1"/>
</dbReference>
<protein>
    <submittedName>
        <fullName evidence="3">Transcriptional regulator, XRE family</fullName>
    </submittedName>
</protein>
<dbReference type="SUPFAM" id="SSF47413">
    <property type="entry name" value="lambda repressor-like DNA-binding domains"/>
    <property type="match status" value="1"/>
</dbReference>
<dbReference type="PROSITE" id="PS50943">
    <property type="entry name" value="HTH_CROC1"/>
    <property type="match status" value="1"/>
</dbReference>
<proteinExistence type="predicted"/>
<name>T1CC44_9ZZZZ</name>
<dbReference type="InterPro" id="IPR010982">
    <property type="entry name" value="Lambda_DNA-bd_dom_sf"/>
</dbReference>
<gene>
    <name evidence="3" type="ORF">B1A_09186</name>
    <name evidence="4" type="ORF">B1B_02682</name>
    <name evidence="2" type="ORF">B2A_09873</name>
</gene>
<accession>T1CC44</accession>